<evidence type="ECO:0000313" key="2">
    <source>
        <dbReference type="EMBL" id="KRG28435.1"/>
    </source>
</evidence>
<sequence length="429" mass="50419">MNILKKAPSIEGFHKFTYNILVITLIFYGFFLFRDIFLKFYPSGDENKFLKDLVTANELGIGQAVLDGTSMPYLFLTYLFNLIIDNPILSLKTTSLIVGVILFFVLVLFDKKILRISSQINTTVYLWLAYLIVTQATIFQGINDILLALFGNLFFISYLMIKSKKCKNVLLISTLLALMLLTRKMALTYLLLFFCLYFILTFFFNNIHFNYRNGLQLLFTFSFVFIILNSYSLIKQQTFSFDDKILSGPVNWAQWDYHNALLVDSGDQERFKHINIKETEIYLNEHGQNSLPNNFYEMIFFNPILTIKEFFIDCTVATKYLIRQTGLLIFPFLIFLLVRIKKVYQTKSITKTDFIYFYSLLYFLMICFIVITNIQPRWFLVFLPITILLISKDLTKLSKENQRFFSILNNLTLIIMCLPYLINKLNLFI</sequence>
<feature type="transmembrane region" description="Helical" evidence="1">
    <location>
        <begin position="16"/>
        <end position="33"/>
    </location>
</feature>
<feature type="transmembrane region" description="Helical" evidence="1">
    <location>
        <begin position="378"/>
        <end position="395"/>
    </location>
</feature>
<organism evidence="2 3">
    <name type="scientific">Salegentibacter mishustinae</name>
    <dbReference type="NCBI Taxonomy" id="270918"/>
    <lineage>
        <taxon>Bacteria</taxon>
        <taxon>Pseudomonadati</taxon>
        <taxon>Bacteroidota</taxon>
        <taxon>Flavobacteriia</taxon>
        <taxon>Flavobacteriales</taxon>
        <taxon>Flavobacteriaceae</taxon>
        <taxon>Salegentibacter</taxon>
    </lineage>
</organism>
<feature type="transmembrane region" description="Helical" evidence="1">
    <location>
        <begin position="120"/>
        <end position="139"/>
    </location>
</feature>
<dbReference type="EMBL" id="LKTP01000023">
    <property type="protein sequence ID" value="KRG28435.1"/>
    <property type="molecule type" value="Genomic_DNA"/>
</dbReference>
<reference evidence="2" key="1">
    <citation type="submission" date="2015-10" db="EMBL/GenBank/DDBJ databases">
        <title>Draft genome sequence of Salegentibacter mishustinae KCTC 12263.</title>
        <authorList>
            <person name="Lin W."/>
            <person name="Zheng Q."/>
        </authorList>
    </citation>
    <scope>NUCLEOTIDE SEQUENCE [LARGE SCALE GENOMIC DNA]</scope>
    <source>
        <strain evidence="2">KCTC 12263</strain>
    </source>
</reference>
<keyword evidence="1" id="KW-0472">Membrane</keyword>
<evidence type="ECO:0008006" key="4">
    <source>
        <dbReference type="Google" id="ProtNLM"/>
    </source>
</evidence>
<evidence type="ECO:0000256" key="1">
    <source>
        <dbReference type="SAM" id="Phobius"/>
    </source>
</evidence>
<feature type="transmembrane region" description="Helical" evidence="1">
    <location>
        <begin position="404"/>
        <end position="422"/>
    </location>
</feature>
<accession>A0A0Q9ZJE2</accession>
<dbReference type="RefSeq" id="WP_057482107.1">
    <property type="nucleotide sequence ID" value="NZ_BMWR01000001.1"/>
</dbReference>
<feature type="transmembrane region" description="Helical" evidence="1">
    <location>
        <begin position="145"/>
        <end position="161"/>
    </location>
</feature>
<feature type="transmembrane region" description="Helical" evidence="1">
    <location>
        <begin position="88"/>
        <end position="108"/>
    </location>
</feature>
<keyword evidence="3" id="KW-1185">Reference proteome</keyword>
<keyword evidence="1" id="KW-1133">Transmembrane helix</keyword>
<name>A0A0Q9ZJE2_9FLAO</name>
<dbReference type="AlphaFoldDB" id="A0A0Q9ZJE2"/>
<feature type="transmembrane region" description="Helical" evidence="1">
    <location>
        <begin position="354"/>
        <end position="372"/>
    </location>
</feature>
<feature type="transmembrane region" description="Helical" evidence="1">
    <location>
        <begin position="214"/>
        <end position="234"/>
    </location>
</feature>
<comment type="caution">
    <text evidence="2">The sequence shown here is derived from an EMBL/GenBank/DDBJ whole genome shotgun (WGS) entry which is preliminary data.</text>
</comment>
<feature type="transmembrane region" description="Helical" evidence="1">
    <location>
        <begin position="189"/>
        <end position="207"/>
    </location>
</feature>
<proteinExistence type="predicted"/>
<protein>
    <recommendedName>
        <fullName evidence="4">Glycosyltransferase RgtA/B/C/D-like domain-containing protein</fullName>
    </recommendedName>
</protein>
<evidence type="ECO:0000313" key="3">
    <source>
        <dbReference type="Proteomes" id="UP000051643"/>
    </source>
</evidence>
<keyword evidence="1" id="KW-0812">Transmembrane</keyword>
<feature type="transmembrane region" description="Helical" evidence="1">
    <location>
        <begin position="320"/>
        <end position="338"/>
    </location>
</feature>
<gene>
    <name evidence="2" type="ORF">APR42_06560</name>
</gene>
<dbReference type="Proteomes" id="UP000051643">
    <property type="component" value="Unassembled WGS sequence"/>
</dbReference>